<sequence>MVGPQEQRLPIVSFAGWYEGQTWSEFLADILSIMLGQLAKNLNRHSKDQEVFIIGFYGQCIYIARGYFTSDIISRAHLKGCKEDDAIEIQFTRGYNLSLKKDWVDAVNALTRLLQYLFSGNAKVGALTHIAARPDTCI</sequence>
<gene>
    <name evidence="1" type="ORF">BDV26DRAFT_288307</name>
</gene>
<evidence type="ECO:0000313" key="1">
    <source>
        <dbReference type="EMBL" id="KAE8382749.1"/>
    </source>
</evidence>
<keyword evidence="2" id="KW-1185">Reference proteome</keyword>
<evidence type="ECO:0000313" key="2">
    <source>
        <dbReference type="Proteomes" id="UP000326198"/>
    </source>
</evidence>
<dbReference type="EMBL" id="ML736160">
    <property type="protein sequence ID" value="KAE8382749.1"/>
    <property type="molecule type" value="Genomic_DNA"/>
</dbReference>
<proteinExistence type="predicted"/>
<protein>
    <submittedName>
        <fullName evidence="1">Uncharacterized protein</fullName>
    </submittedName>
</protein>
<reference evidence="1 2" key="1">
    <citation type="submission" date="2019-04" db="EMBL/GenBank/DDBJ databases">
        <title>Friends and foes A comparative genomics studyof 23 Aspergillus species from section Flavi.</title>
        <authorList>
            <consortium name="DOE Joint Genome Institute"/>
            <person name="Kjaerbolling I."/>
            <person name="Vesth T."/>
            <person name="Frisvad J.C."/>
            <person name="Nybo J.L."/>
            <person name="Theobald S."/>
            <person name="Kildgaard S."/>
            <person name="Isbrandt T."/>
            <person name="Kuo A."/>
            <person name="Sato A."/>
            <person name="Lyhne E.K."/>
            <person name="Kogle M.E."/>
            <person name="Wiebenga A."/>
            <person name="Kun R.S."/>
            <person name="Lubbers R.J."/>
            <person name="Makela M.R."/>
            <person name="Barry K."/>
            <person name="Chovatia M."/>
            <person name="Clum A."/>
            <person name="Daum C."/>
            <person name="Haridas S."/>
            <person name="He G."/>
            <person name="LaButti K."/>
            <person name="Lipzen A."/>
            <person name="Mondo S."/>
            <person name="Riley R."/>
            <person name="Salamov A."/>
            <person name="Simmons B.A."/>
            <person name="Magnuson J.K."/>
            <person name="Henrissat B."/>
            <person name="Mortensen U.H."/>
            <person name="Larsen T.O."/>
            <person name="Devries R.P."/>
            <person name="Grigoriev I.V."/>
            <person name="Machida M."/>
            <person name="Baker S.E."/>
            <person name="Andersen M.R."/>
        </authorList>
    </citation>
    <scope>NUCLEOTIDE SEQUENCE [LARGE SCALE GENOMIC DNA]</scope>
    <source>
        <strain evidence="1 2">IBT 29228</strain>
    </source>
</reference>
<accession>A0A5N7BLU1</accession>
<organism evidence="1 2">
    <name type="scientific">Aspergillus bertholletiae</name>
    <dbReference type="NCBI Taxonomy" id="1226010"/>
    <lineage>
        <taxon>Eukaryota</taxon>
        <taxon>Fungi</taxon>
        <taxon>Dikarya</taxon>
        <taxon>Ascomycota</taxon>
        <taxon>Pezizomycotina</taxon>
        <taxon>Eurotiomycetes</taxon>
        <taxon>Eurotiomycetidae</taxon>
        <taxon>Eurotiales</taxon>
        <taxon>Aspergillaceae</taxon>
        <taxon>Aspergillus</taxon>
        <taxon>Aspergillus subgen. Circumdati</taxon>
    </lineage>
</organism>
<dbReference type="OrthoDB" id="4497058at2759"/>
<dbReference type="AlphaFoldDB" id="A0A5N7BLU1"/>
<dbReference type="Proteomes" id="UP000326198">
    <property type="component" value="Unassembled WGS sequence"/>
</dbReference>
<name>A0A5N7BLU1_9EURO</name>